<comment type="similarity">
    <text evidence="3">Belongs to the major facilitator superfamily. FHS transporter (TC 2.A.1.7) family.</text>
</comment>
<proteinExistence type="inferred from homology"/>
<feature type="transmembrane region" description="Helical" evidence="8">
    <location>
        <begin position="425"/>
        <end position="443"/>
    </location>
</feature>
<dbReference type="InterPro" id="IPR036259">
    <property type="entry name" value="MFS_trans_sf"/>
</dbReference>
<evidence type="ECO:0000313" key="10">
    <source>
        <dbReference type="EMBL" id="BBE20197.1"/>
    </source>
</evidence>
<feature type="transmembrane region" description="Helical" evidence="8">
    <location>
        <begin position="328"/>
        <end position="347"/>
    </location>
</feature>
<dbReference type="InterPro" id="IPR005964">
    <property type="entry name" value="Glc/Gal_transptr_bac"/>
</dbReference>
<comment type="subcellular location">
    <subcellularLocation>
        <location evidence="2">Cell inner membrane</location>
        <topology evidence="2">Multi-pass membrane protein</topology>
    </subcellularLocation>
</comment>
<feature type="transmembrane region" description="Helical" evidence="8">
    <location>
        <begin position="262"/>
        <end position="284"/>
    </location>
</feature>
<dbReference type="EMBL" id="AP018694">
    <property type="protein sequence ID" value="BBE20197.1"/>
    <property type="molecule type" value="Genomic_DNA"/>
</dbReference>
<evidence type="ECO:0000256" key="8">
    <source>
        <dbReference type="SAM" id="Phobius"/>
    </source>
</evidence>
<evidence type="ECO:0000256" key="6">
    <source>
        <dbReference type="ARBA" id="ARBA00022989"/>
    </source>
</evidence>
<evidence type="ECO:0000256" key="7">
    <source>
        <dbReference type="ARBA" id="ARBA00023136"/>
    </source>
</evidence>
<dbReference type="GO" id="GO:0005886">
    <property type="term" value="C:plasma membrane"/>
    <property type="evidence" value="ECO:0007669"/>
    <property type="project" value="UniProtKB-SubCell"/>
</dbReference>
<dbReference type="InterPro" id="IPR020846">
    <property type="entry name" value="MFS_dom"/>
</dbReference>
<feature type="transmembrane region" description="Helical" evidence="8">
    <location>
        <begin position="135"/>
        <end position="154"/>
    </location>
</feature>
<feature type="transmembrane region" description="Helical" evidence="8">
    <location>
        <begin position="112"/>
        <end position="129"/>
    </location>
</feature>
<feature type="transmembrane region" description="Helical" evidence="8">
    <location>
        <begin position="175"/>
        <end position="197"/>
    </location>
</feature>
<dbReference type="Pfam" id="PF07690">
    <property type="entry name" value="MFS_1"/>
    <property type="match status" value="1"/>
</dbReference>
<protein>
    <submittedName>
        <fullName evidence="10">N-acetyl glucosamine transporter, NagP</fullName>
    </submittedName>
</protein>
<organism evidence="10 11">
    <name type="scientific">Aquipluma nitroreducens</name>
    <dbReference type="NCBI Taxonomy" id="2010828"/>
    <lineage>
        <taxon>Bacteria</taxon>
        <taxon>Pseudomonadati</taxon>
        <taxon>Bacteroidota</taxon>
        <taxon>Bacteroidia</taxon>
        <taxon>Marinilabiliales</taxon>
        <taxon>Prolixibacteraceae</taxon>
        <taxon>Aquipluma</taxon>
    </lineage>
</organism>
<keyword evidence="4" id="KW-1003">Cell membrane</keyword>
<accession>A0A5K7SFI9</accession>
<feature type="transmembrane region" description="Helical" evidence="8">
    <location>
        <begin position="209"/>
        <end position="228"/>
    </location>
</feature>
<dbReference type="InterPro" id="IPR050375">
    <property type="entry name" value="MFS_TsgA-like"/>
</dbReference>
<dbReference type="AlphaFoldDB" id="A0A5K7SFI9"/>
<dbReference type="PANTHER" id="PTHR43702">
    <property type="entry name" value="L-FUCOSE-PROTON SYMPORTER"/>
    <property type="match status" value="1"/>
</dbReference>
<feature type="transmembrane region" description="Helical" evidence="8">
    <location>
        <begin position="304"/>
        <end position="321"/>
    </location>
</feature>
<sequence length="448" mass="48955">MFQFKKESHSLLKSEMNVSNYIFHYQITLKKMTNKQSSQGENTLIIPLLIVGVLFFVIGFGVGISGFLTPFLRDALNLSVTESYLVTAAIFSAFVVFGAPAGWVIKKVGYKMSMLIAFFIMALGMILFVPSANMASFPIFLLALFIGGIGNTLLQAAVNPYVTIIGPHESAAMRMCLMGIMNKLAWWMGPLFLGLFLDLKNVQLSQVSFPFYIVTGILVALGIFMYFVPLPEVKAAGEDENDASSASVYAAGRKSVFQMPHLLLGVFALFLYVGVETIPMVSIIGFAKAVFGEGMTNPAGYAKYVPIGMFVGYVFGVIMIPKLLSQTTALKLFAVIGIISSFCVIFLPGEMGIYSLVAIGFANSIMWGAIWPLAIADLGKFTKTGASLLVMGIVGGAILPLIFGFLVDLFKTGEISSVSDYQNAYWIFIPAYLFILYFGTWGYQIRRK</sequence>
<reference evidence="10" key="1">
    <citation type="journal article" date="2020" name="Int. J. Syst. Evol. Microbiol.">
        <title>Aquipluma nitroreducens gen. nov. sp. nov., a novel facultatively anaerobic bacterium isolated from a freshwater lake.</title>
        <authorList>
            <person name="Watanabe M."/>
            <person name="Kojima H."/>
            <person name="Fukui M."/>
        </authorList>
    </citation>
    <scope>NUCLEOTIDE SEQUENCE</scope>
    <source>
        <strain evidence="10">MeG22</strain>
    </source>
</reference>
<name>A0A5K7SFI9_9BACT</name>
<dbReference type="PROSITE" id="PS50850">
    <property type="entry name" value="MFS"/>
    <property type="match status" value="1"/>
</dbReference>
<dbReference type="Proteomes" id="UP001193389">
    <property type="component" value="Chromosome"/>
</dbReference>
<keyword evidence="5 8" id="KW-0812">Transmembrane</keyword>
<evidence type="ECO:0000313" key="11">
    <source>
        <dbReference type="Proteomes" id="UP001193389"/>
    </source>
</evidence>
<dbReference type="InterPro" id="IPR011701">
    <property type="entry name" value="MFS"/>
</dbReference>
<dbReference type="SUPFAM" id="SSF103473">
    <property type="entry name" value="MFS general substrate transporter"/>
    <property type="match status" value="1"/>
</dbReference>
<evidence type="ECO:0000256" key="2">
    <source>
        <dbReference type="ARBA" id="ARBA00004429"/>
    </source>
</evidence>
<evidence type="ECO:0000256" key="3">
    <source>
        <dbReference type="ARBA" id="ARBA00009120"/>
    </source>
</evidence>
<dbReference type="GO" id="GO:0005354">
    <property type="term" value="F:galactose transmembrane transporter activity"/>
    <property type="evidence" value="ECO:0007669"/>
    <property type="project" value="InterPro"/>
</dbReference>
<keyword evidence="11" id="KW-1185">Reference proteome</keyword>
<feature type="transmembrane region" description="Helical" evidence="8">
    <location>
        <begin position="353"/>
        <end position="374"/>
    </location>
</feature>
<evidence type="ECO:0000256" key="1">
    <source>
        <dbReference type="ARBA" id="ARBA00003321"/>
    </source>
</evidence>
<feature type="domain" description="Major facilitator superfamily (MFS) profile" evidence="9">
    <location>
        <begin position="47"/>
        <end position="448"/>
    </location>
</feature>
<feature type="transmembrane region" description="Helical" evidence="8">
    <location>
        <begin position="84"/>
        <end position="105"/>
    </location>
</feature>
<evidence type="ECO:0000256" key="4">
    <source>
        <dbReference type="ARBA" id="ARBA00022475"/>
    </source>
</evidence>
<evidence type="ECO:0000256" key="5">
    <source>
        <dbReference type="ARBA" id="ARBA00022692"/>
    </source>
</evidence>
<dbReference type="KEGG" id="anf:AQPE_4388"/>
<feature type="transmembrane region" description="Helical" evidence="8">
    <location>
        <begin position="44"/>
        <end position="64"/>
    </location>
</feature>
<gene>
    <name evidence="10" type="ORF">AQPE_4388</name>
</gene>
<dbReference type="GO" id="GO:0055056">
    <property type="term" value="F:D-glucose transmembrane transporter activity"/>
    <property type="evidence" value="ECO:0007669"/>
    <property type="project" value="InterPro"/>
</dbReference>
<dbReference type="NCBIfam" id="TIGR01272">
    <property type="entry name" value="gluP"/>
    <property type="match status" value="1"/>
</dbReference>
<comment type="function">
    <text evidence="1">Intake of glucose and galactose.</text>
</comment>
<evidence type="ECO:0000259" key="9">
    <source>
        <dbReference type="PROSITE" id="PS50850"/>
    </source>
</evidence>
<feature type="transmembrane region" description="Helical" evidence="8">
    <location>
        <begin position="386"/>
        <end position="405"/>
    </location>
</feature>
<dbReference type="GO" id="GO:1904659">
    <property type="term" value="P:D-glucose transmembrane transport"/>
    <property type="evidence" value="ECO:0007669"/>
    <property type="project" value="InterPro"/>
</dbReference>
<keyword evidence="7 8" id="KW-0472">Membrane</keyword>
<dbReference type="PANTHER" id="PTHR43702:SF12">
    <property type="entry name" value="N-ACETYL GLUCOSAMINE TRANSPORTER NAGP"/>
    <property type="match status" value="1"/>
</dbReference>
<keyword evidence="6 8" id="KW-1133">Transmembrane helix</keyword>
<dbReference type="Gene3D" id="1.20.1250.20">
    <property type="entry name" value="MFS general substrate transporter like domains"/>
    <property type="match status" value="2"/>
</dbReference>